<dbReference type="Proteomes" id="UP001458880">
    <property type="component" value="Unassembled WGS sequence"/>
</dbReference>
<evidence type="ECO:0000313" key="1">
    <source>
        <dbReference type="EMBL" id="KAK9718143.1"/>
    </source>
</evidence>
<protein>
    <submittedName>
        <fullName evidence="1">Uncharacterized protein</fullName>
    </submittedName>
</protein>
<accession>A0AAW1KH48</accession>
<comment type="caution">
    <text evidence="1">The sequence shown here is derived from an EMBL/GenBank/DDBJ whole genome shotgun (WGS) entry which is preliminary data.</text>
</comment>
<name>A0AAW1KH48_POPJA</name>
<dbReference type="EMBL" id="JASPKY010000231">
    <property type="protein sequence ID" value="KAK9718143.1"/>
    <property type="molecule type" value="Genomic_DNA"/>
</dbReference>
<gene>
    <name evidence="1" type="ORF">QE152_g23365</name>
</gene>
<evidence type="ECO:0000313" key="2">
    <source>
        <dbReference type="Proteomes" id="UP001458880"/>
    </source>
</evidence>
<keyword evidence="2" id="KW-1185">Reference proteome</keyword>
<proteinExistence type="predicted"/>
<sequence length="67" mass="8221">MLESEEWWQEINKMSWTILIVDGKFKDLIYIFRLMLNLVIDLMDESINNSKHIIFETKINTFCYKHH</sequence>
<organism evidence="1 2">
    <name type="scientific">Popillia japonica</name>
    <name type="common">Japanese beetle</name>
    <dbReference type="NCBI Taxonomy" id="7064"/>
    <lineage>
        <taxon>Eukaryota</taxon>
        <taxon>Metazoa</taxon>
        <taxon>Ecdysozoa</taxon>
        <taxon>Arthropoda</taxon>
        <taxon>Hexapoda</taxon>
        <taxon>Insecta</taxon>
        <taxon>Pterygota</taxon>
        <taxon>Neoptera</taxon>
        <taxon>Endopterygota</taxon>
        <taxon>Coleoptera</taxon>
        <taxon>Polyphaga</taxon>
        <taxon>Scarabaeiformia</taxon>
        <taxon>Scarabaeidae</taxon>
        <taxon>Rutelinae</taxon>
        <taxon>Popillia</taxon>
    </lineage>
</organism>
<dbReference type="AlphaFoldDB" id="A0AAW1KH48"/>
<reference evidence="1 2" key="1">
    <citation type="journal article" date="2024" name="BMC Genomics">
        <title>De novo assembly and annotation of Popillia japonica's genome with initial clues to its potential as an invasive pest.</title>
        <authorList>
            <person name="Cucini C."/>
            <person name="Boschi S."/>
            <person name="Funari R."/>
            <person name="Cardaioli E."/>
            <person name="Iannotti N."/>
            <person name="Marturano G."/>
            <person name="Paoli F."/>
            <person name="Bruttini M."/>
            <person name="Carapelli A."/>
            <person name="Frati F."/>
            <person name="Nardi F."/>
        </authorList>
    </citation>
    <scope>NUCLEOTIDE SEQUENCE [LARGE SCALE GENOMIC DNA]</scope>
    <source>
        <strain evidence="1">DMR45628</strain>
    </source>
</reference>